<organism evidence="3 4">
    <name type="scientific">Microbacterium panaciterrae</name>
    <dbReference type="NCBI Taxonomy" id="985759"/>
    <lineage>
        <taxon>Bacteria</taxon>
        <taxon>Bacillati</taxon>
        <taxon>Actinomycetota</taxon>
        <taxon>Actinomycetes</taxon>
        <taxon>Micrococcales</taxon>
        <taxon>Microbacteriaceae</taxon>
        <taxon>Microbacterium</taxon>
    </lineage>
</organism>
<evidence type="ECO:0000256" key="1">
    <source>
        <dbReference type="SAM" id="Phobius"/>
    </source>
</evidence>
<dbReference type="InterPro" id="IPR012867">
    <property type="entry name" value="DUF1648"/>
</dbReference>
<feature type="transmembrane region" description="Helical" evidence="1">
    <location>
        <begin position="227"/>
        <end position="247"/>
    </location>
</feature>
<gene>
    <name evidence="3" type="ORF">GCM10023171_19750</name>
</gene>
<reference evidence="4" key="1">
    <citation type="journal article" date="2019" name="Int. J. Syst. Evol. Microbiol.">
        <title>The Global Catalogue of Microorganisms (GCM) 10K type strain sequencing project: providing services to taxonomists for standard genome sequencing and annotation.</title>
        <authorList>
            <consortium name="The Broad Institute Genomics Platform"/>
            <consortium name="The Broad Institute Genome Sequencing Center for Infectious Disease"/>
            <person name="Wu L."/>
            <person name="Ma J."/>
        </authorList>
    </citation>
    <scope>NUCLEOTIDE SEQUENCE [LARGE SCALE GENOMIC DNA]</scope>
    <source>
        <strain evidence="4">JCM 17839</strain>
    </source>
</reference>
<protein>
    <recommendedName>
        <fullName evidence="2">DUF1648 domain-containing protein</fullName>
    </recommendedName>
</protein>
<feature type="transmembrane region" description="Helical" evidence="1">
    <location>
        <begin position="24"/>
        <end position="49"/>
    </location>
</feature>
<keyword evidence="1" id="KW-0812">Transmembrane</keyword>
<comment type="caution">
    <text evidence="3">The sequence shown here is derived from an EMBL/GenBank/DDBJ whole genome shotgun (WGS) entry which is preliminary data.</text>
</comment>
<dbReference type="Pfam" id="PF07853">
    <property type="entry name" value="DUF1648"/>
    <property type="match status" value="1"/>
</dbReference>
<keyword evidence="1" id="KW-0472">Membrane</keyword>
<sequence length="354" mass="36941">MNDRSAAEQDVAAIPPRDLRRARLIALLIGVLVPLVLSGVVLALVLAWLPELPSPVATHWGPSGVDGFGPPVTFVWMTALLGFALPAVLTIGTLIAVRDHWGGAARLLGGMALGISGLSAVITLGAVGMQRGLADAKHVEDLGGVMLLGFGMFVALIGVGWLVQPHIRPVPGAPLKRVHLTSIAGGERVVWLATATMSRVALILISVVVVIVVGVTAVMAIRFTDRLWVPVLTLLLIGGAFAVSASFRVRIGPDGLSVRSQAGFPRVHVPLDEIVSVRAVDCNPFGEFGGFGWRLGLDGRTGIVLRRGPAIEIERRDKRPLVVTVDGADVGAAVLQAYLDRAGAPSATTDDAGA</sequence>
<feature type="domain" description="DUF1648" evidence="2">
    <location>
        <begin position="40"/>
        <end position="80"/>
    </location>
</feature>
<dbReference type="RefSeq" id="WP_345186517.1">
    <property type="nucleotide sequence ID" value="NZ_BAABGP010000013.1"/>
</dbReference>
<evidence type="ECO:0000313" key="3">
    <source>
        <dbReference type="EMBL" id="GAA4485391.1"/>
    </source>
</evidence>
<feature type="transmembrane region" description="Helical" evidence="1">
    <location>
        <begin position="107"/>
        <end position="130"/>
    </location>
</feature>
<feature type="transmembrane region" description="Helical" evidence="1">
    <location>
        <begin position="142"/>
        <end position="163"/>
    </location>
</feature>
<accession>A0ABP8PCI8</accession>
<name>A0ABP8PCI8_9MICO</name>
<keyword evidence="4" id="KW-1185">Reference proteome</keyword>
<proteinExistence type="predicted"/>
<keyword evidence="1" id="KW-1133">Transmembrane helix</keyword>
<feature type="transmembrane region" description="Helical" evidence="1">
    <location>
        <begin position="74"/>
        <end position="95"/>
    </location>
</feature>
<dbReference type="Proteomes" id="UP001500731">
    <property type="component" value="Unassembled WGS sequence"/>
</dbReference>
<dbReference type="EMBL" id="BAABGP010000013">
    <property type="protein sequence ID" value="GAA4485391.1"/>
    <property type="molecule type" value="Genomic_DNA"/>
</dbReference>
<evidence type="ECO:0000313" key="4">
    <source>
        <dbReference type="Proteomes" id="UP001500731"/>
    </source>
</evidence>
<evidence type="ECO:0000259" key="2">
    <source>
        <dbReference type="Pfam" id="PF07853"/>
    </source>
</evidence>
<feature type="transmembrane region" description="Helical" evidence="1">
    <location>
        <begin position="200"/>
        <end position="221"/>
    </location>
</feature>